<proteinExistence type="predicted"/>
<dbReference type="RefSeq" id="WP_343789656.1">
    <property type="nucleotide sequence ID" value="NZ_BAAAFH010000022.1"/>
</dbReference>
<organism evidence="2 3">
    <name type="scientific">Wandonia haliotis</name>
    <dbReference type="NCBI Taxonomy" id="574963"/>
    <lineage>
        <taxon>Bacteria</taxon>
        <taxon>Pseudomonadati</taxon>
        <taxon>Bacteroidota</taxon>
        <taxon>Flavobacteriia</taxon>
        <taxon>Flavobacteriales</taxon>
        <taxon>Crocinitomicaceae</taxon>
        <taxon>Wandonia</taxon>
    </lineage>
</organism>
<accession>A0ABN1MT87</accession>
<evidence type="ECO:0000313" key="3">
    <source>
        <dbReference type="Proteomes" id="UP001501126"/>
    </source>
</evidence>
<name>A0ABN1MT87_9FLAO</name>
<dbReference type="EMBL" id="BAAAFH010000022">
    <property type="protein sequence ID" value="GAA0876563.1"/>
    <property type="molecule type" value="Genomic_DNA"/>
</dbReference>
<keyword evidence="3" id="KW-1185">Reference proteome</keyword>
<sequence>MKKVYFVVSLVLVSTFMSCGSESSSSMYSNEEVSYQETKVTLEDQEKTSPLRFLTDDGTYRKNLLGEWVLEGSILNSAKIATYKDVVLEVRYYSKTNTLLGTERHTIYEFFPAGSSKRYKIKTNGFKGTKKLGWDIISASNN</sequence>
<comment type="caution">
    <text evidence="2">The sequence shown here is derived from an EMBL/GenBank/DDBJ whole genome shotgun (WGS) entry which is preliminary data.</text>
</comment>
<feature type="chain" id="PRO_5045193273" description="Lipoprotein" evidence="1">
    <location>
        <begin position="21"/>
        <end position="142"/>
    </location>
</feature>
<evidence type="ECO:0000313" key="2">
    <source>
        <dbReference type="EMBL" id="GAA0876563.1"/>
    </source>
</evidence>
<gene>
    <name evidence="2" type="ORF">GCM10009118_29730</name>
</gene>
<reference evidence="2 3" key="1">
    <citation type="journal article" date="2019" name="Int. J. Syst. Evol. Microbiol.">
        <title>The Global Catalogue of Microorganisms (GCM) 10K type strain sequencing project: providing services to taxonomists for standard genome sequencing and annotation.</title>
        <authorList>
            <consortium name="The Broad Institute Genomics Platform"/>
            <consortium name="The Broad Institute Genome Sequencing Center for Infectious Disease"/>
            <person name="Wu L."/>
            <person name="Ma J."/>
        </authorList>
    </citation>
    <scope>NUCLEOTIDE SEQUENCE [LARGE SCALE GENOMIC DNA]</scope>
    <source>
        <strain evidence="2 3">JCM 16083</strain>
    </source>
</reference>
<evidence type="ECO:0008006" key="4">
    <source>
        <dbReference type="Google" id="ProtNLM"/>
    </source>
</evidence>
<dbReference type="Proteomes" id="UP001501126">
    <property type="component" value="Unassembled WGS sequence"/>
</dbReference>
<keyword evidence="1" id="KW-0732">Signal</keyword>
<protein>
    <recommendedName>
        <fullName evidence="4">Lipoprotein</fullName>
    </recommendedName>
</protein>
<evidence type="ECO:0000256" key="1">
    <source>
        <dbReference type="SAM" id="SignalP"/>
    </source>
</evidence>
<feature type="signal peptide" evidence="1">
    <location>
        <begin position="1"/>
        <end position="20"/>
    </location>
</feature>
<dbReference type="PROSITE" id="PS51257">
    <property type="entry name" value="PROKAR_LIPOPROTEIN"/>
    <property type="match status" value="1"/>
</dbReference>